<dbReference type="InterPro" id="IPR045851">
    <property type="entry name" value="AMP-bd_C_sf"/>
</dbReference>
<evidence type="ECO:0000313" key="9">
    <source>
        <dbReference type="Proteomes" id="UP000325466"/>
    </source>
</evidence>
<dbReference type="PANTHER" id="PTHR43107">
    <property type="entry name" value="LONG-CHAIN FATTY ACID TRANSPORT PROTEIN"/>
    <property type="match status" value="1"/>
</dbReference>
<protein>
    <submittedName>
        <fullName evidence="8">Long-chain fatty-acid--CoA ligase</fullName>
        <ecNumber evidence="8">6.2.1.3</ecNumber>
    </submittedName>
</protein>
<dbReference type="GO" id="GO:0004467">
    <property type="term" value="F:long-chain fatty acid-CoA ligase activity"/>
    <property type="evidence" value="ECO:0007669"/>
    <property type="project" value="UniProtKB-EC"/>
</dbReference>
<feature type="domain" description="AMP-dependent synthetase/ligase" evidence="6">
    <location>
        <begin position="41"/>
        <end position="391"/>
    </location>
</feature>
<feature type="domain" description="AMP-binding enzyme C-terminal" evidence="7">
    <location>
        <begin position="442"/>
        <end position="518"/>
    </location>
</feature>
<sequence length="565" mass="59884">MSVPISGTGTPPAAAMPQDAGMTDVPTVTALLERLATVDDRGLQFENMSLSWREHVQAGRDRAALLHELLDPRRPRHFGILMDNVPEFSMLLGAAALSGSVVVGLNTTRRGQALARDIALADCQVVFTEAANARLLDGLDLGGVRVIDVDSAEWADLLAPHTGSTAAPAPVAATDLFMLIFTSGTSGDPKAVCCTHEKITGPGVMLAERFGLGADDVVYVSMPMFHSNAMMAGWAVALAAGAGIALRRRFSASGFLPDVRRFGVTYANYVGKPLSYIVATPEEPGEADNPLRIMYGNEGTAPAIAEFRRRFGATVVDGFGSTEGGISISAAPDAPPGALGRLPEGVRILEPDTGSPCPVAEFDADGRILNADVATGELVNVAGAGLFAGYYKNPEADAERVRDGRYHSGDLGYADADGFVYFAGRSSGWMRVDGENIAAAPIERALLRYPGFAQVSVYAVPDPQVGDRVMAAVIPTADSAFDPVALAGFLDAQGDLGPKQLPTLIRVCRDFPRTATFKILTRTLSAERWHCADPVWVRRRGEREFTPLTDDLAAELQPQVTGSGR</sequence>
<proteinExistence type="inferred from homology"/>
<dbReference type="PROSITE" id="PS00455">
    <property type="entry name" value="AMP_BINDING"/>
    <property type="match status" value="1"/>
</dbReference>
<dbReference type="EC" id="6.2.1.3" evidence="8"/>
<keyword evidence="3" id="KW-0547">Nucleotide-binding</keyword>
<comment type="caution">
    <text evidence="8">The sequence shown here is derived from an EMBL/GenBank/DDBJ whole genome shotgun (WGS) entry which is preliminary data.</text>
</comment>
<dbReference type="InterPro" id="IPR042099">
    <property type="entry name" value="ANL_N_sf"/>
</dbReference>
<dbReference type="EMBL" id="BLAH01000026">
    <property type="protein sequence ID" value="GES35722.1"/>
    <property type="molecule type" value="Genomic_DNA"/>
</dbReference>
<organism evidence="8 9">
    <name type="scientific">Rhodococcus aetherivorans</name>
    <dbReference type="NCBI Taxonomy" id="191292"/>
    <lineage>
        <taxon>Bacteria</taxon>
        <taxon>Bacillati</taxon>
        <taxon>Actinomycetota</taxon>
        <taxon>Actinomycetes</taxon>
        <taxon>Mycobacteriales</taxon>
        <taxon>Nocardiaceae</taxon>
        <taxon>Rhodococcus</taxon>
    </lineage>
</organism>
<evidence type="ECO:0000256" key="2">
    <source>
        <dbReference type="ARBA" id="ARBA00022598"/>
    </source>
</evidence>
<dbReference type="InterPro" id="IPR025110">
    <property type="entry name" value="AMP-bd_C"/>
</dbReference>
<evidence type="ECO:0000256" key="3">
    <source>
        <dbReference type="ARBA" id="ARBA00022741"/>
    </source>
</evidence>
<feature type="region of interest" description="Disordered" evidence="5">
    <location>
        <begin position="1"/>
        <end position="20"/>
    </location>
</feature>
<evidence type="ECO:0000256" key="5">
    <source>
        <dbReference type="SAM" id="MobiDB-lite"/>
    </source>
</evidence>
<reference evidence="8 9" key="1">
    <citation type="journal article" date="2018" name="Biodegradation">
        <title>1,4-Dioxane degradation characteristics of Rhodococcus aetherivorans JCM 14343.</title>
        <authorList>
            <person name="Inoue D."/>
            <person name="Tsunoda T."/>
            <person name="Yamamoto N."/>
            <person name="Ike M."/>
            <person name="Sei K."/>
        </authorList>
    </citation>
    <scope>NUCLEOTIDE SEQUENCE [LARGE SCALE GENOMIC DNA]</scope>
    <source>
        <strain evidence="8 9">JCM 14343</strain>
    </source>
</reference>
<dbReference type="Gene3D" id="3.40.50.12780">
    <property type="entry name" value="N-terminal domain of ligase-like"/>
    <property type="match status" value="1"/>
</dbReference>
<evidence type="ECO:0000256" key="1">
    <source>
        <dbReference type="ARBA" id="ARBA00006432"/>
    </source>
</evidence>
<dbReference type="PANTHER" id="PTHR43107:SF15">
    <property type="entry name" value="FATTY ACID TRANSPORT PROTEIN 3, ISOFORM A"/>
    <property type="match status" value="1"/>
</dbReference>
<name>A0ABQ0YGQ4_9NOCA</name>
<dbReference type="Pfam" id="PF13193">
    <property type="entry name" value="AMP-binding_C"/>
    <property type="match status" value="1"/>
</dbReference>
<evidence type="ECO:0000313" key="8">
    <source>
        <dbReference type="EMBL" id="GES35722.1"/>
    </source>
</evidence>
<evidence type="ECO:0000259" key="7">
    <source>
        <dbReference type="Pfam" id="PF13193"/>
    </source>
</evidence>
<dbReference type="Gene3D" id="3.30.300.30">
    <property type="match status" value="1"/>
</dbReference>
<evidence type="ECO:0000256" key="4">
    <source>
        <dbReference type="ARBA" id="ARBA00022840"/>
    </source>
</evidence>
<dbReference type="SUPFAM" id="SSF56801">
    <property type="entry name" value="Acetyl-CoA synthetase-like"/>
    <property type="match status" value="1"/>
</dbReference>
<dbReference type="InterPro" id="IPR020845">
    <property type="entry name" value="AMP-binding_CS"/>
</dbReference>
<dbReference type="Proteomes" id="UP000325466">
    <property type="component" value="Unassembled WGS sequence"/>
</dbReference>
<gene>
    <name evidence="8" type="ORF">RAJCM14343_0971</name>
</gene>
<keyword evidence="9" id="KW-1185">Reference proteome</keyword>
<dbReference type="InterPro" id="IPR000873">
    <property type="entry name" value="AMP-dep_synth/lig_dom"/>
</dbReference>
<evidence type="ECO:0000259" key="6">
    <source>
        <dbReference type="Pfam" id="PF00501"/>
    </source>
</evidence>
<keyword evidence="2 8" id="KW-0436">Ligase</keyword>
<accession>A0ABQ0YGQ4</accession>
<comment type="similarity">
    <text evidence="1">Belongs to the ATP-dependent AMP-binding enzyme family.</text>
</comment>
<keyword evidence="4" id="KW-0067">ATP-binding</keyword>
<dbReference type="Pfam" id="PF00501">
    <property type="entry name" value="AMP-binding"/>
    <property type="match status" value="1"/>
</dbReference>